<dbReference type="Pfam" id="PF00583">
    <property type="entry name" value="Acetyltransf_1"/>
    <property type="match status" value="1"/>
</dbReference>
<accession>A0A5B8T165</accession>
<evidence type="ECO:0000313" key="3">
    <source>
        <dbReference type="EMBL" id="QEA42391.1"/>
    </source>
</evidence>
<dbReference type="InterPro" id="IPR050769">
    <property type="entry name" value="NAT_camello-type"/>
</dbReference>
<dbReference type="PANTHER" id="PTHR13947">
    <property type="entry name" value="GNAT FAMILY N-ACETYLTRANSFERASE"/>
    <property type="match status" value="1"/>
</dbReference>
<proteinExistence type="predicted"/>
<evidence type="ECO:0000259" key="2">
    <source>
        <dbReference type="PROSITE" id="PS51186"/>
    </source>
</evidence>
<sequence length="152" mass="17241">MKIKKVNTTDQDFNRMVQILDNTLSSFNSGIQSTEKNEYHVFNSISDLTDIFVAYNLGQAIGCVATKTYSEDVLEMKRLFVDPIARGAGIATKLINKLESQAYSHGYKKIIVETGKNNNEAIRLYTKMKYQLIDNYPPYDGLSNSICMSKYL</sequence>
<dbReference type="CDD" id="cd04301">
    <property type="entry name" value="NAT_SF"/>
    <property type="match status" value="1"/>
</dbReference>
<dbReference type="PANTHER" id="PTHR13947:SF37">
    <property type="entry name" value="LD18367P"/>
    <property type="match status" value="1"/>
</dbReference>
<gene>
    <name evidence="3" type="ORF">FGL85_07685</name>
</gene>
<protein>
    <submittedName>
        <fullName evidence="3">GNAT family N-acetyltransferase</fullName>
    </submittedName>
</protein>
<dbReference type="Proteomes" id="UP000321296">
    <property type="component" value="Chromosome"/>
</dbReference>
<dbReference type="EMBL" id="CP042383">
    <property type="protein sequence ID" value="QEA42391.1"/>
    <property type="molecule type" value="Genomic_DNA"/>
</dbReference>
<evidence type="ECO:0000313" key="4">
    <source>
        <dbReference type="Proteomes" id="UP000321296"/>
    </source>
</evidence>
<feature type="domain" description="N-acetyltransferase" evidence="2">
    <location>
        <begin position="1"/>
        <end position="152"/>
    </location>
</feature>
<evidence type="ECO:0000256" key="1">
    <source>
        <dbReference type="ARBA" id="ARBA00022679"/>
    </source>
</evidence>
<name>A0A5B8T165_LEUPS</name>
<dbReference type="SUPFAM" id="SSF55729">
    <property type="entry name" value="Acyl-CoA N-acyltransferases (Nat)"/>
    <property type="match status" value="1"/>
</dbReference>
<keyword evidence="1 3" id="KW-0808">Transferase</keyword>
<reference evidence="3 4" key="1">
    <citation type="submission" date="2019-06" db="EMBL/GenBank/DDBJ databases">
        <title>Genome analyses of bacteria isolated from kimchi.</title>
        <authorList>
            <person name="Lee S."/>
            <person name="Ahn S."/>
            <person name="Roh S."/>
        </authorList>
    </citation>
    <scope>NUCLEOTIDE SEQUENCE [LARGE SCALE GENOMIC DNA]</scope>
    <source>
        <strain evidence="3 4">CBA3630</strain>
    </source>
</reference>
<dbReference type="KEGG" id="lpse:FGL85_07685"/>
<dbReference type="InterPro" id="IPR000182">
    <property type="entry name" value="GNAT_dom"/>
</dbReference>
<dbReference type="AlphaFoldDB" id="A0A5B8T165"/>
<dbReference type="GO" id="GO:0008080">
    <property type="term" value="F:N-acetyltransferase activity"/>
    <property type="evidence" value="ECO:0007669"/>
    <property type="project" value="InterPro"/>
</dbReference>
<dbReference type="InterPro" id="IPR016181">
    <property type="entry name" value="Acyl_CoA_acyltransferase"/>
</dbReference>
<organism evidence="3 4">
    <name type="scientific">Leuconostoc pseudomesenteroides</name>
    <dbReference type="NCBI Taxonomy" id="33968"/>
    <lineage>
        <taxon>Bacteria</taxon>
        <taxon>Bacillati</taxon>
        <taxon>Bacillota</taxon>
        <taxon>Bacilli</taxon>
        <taxon>Lactobacillales</taxon>
        <taxon>Lactobacillaceae</taxon>
        <taxon>Leuconostoc</taxon>
    </lineage>
</organism>
<dbReference type="Gene3D" id="3.40.630.30">
    <property type="match status" value="1"/>
</dbReference>
<dbReference type="RefSeq" id="WP_147651578.1">
    <property type="nucleotide sequence ID" value="NZ_BMBO01000019.1"/>
</dbReference>
<dbReference type="PROSITE" id="PS51186">
    <property type="entry name" value="GNAT"/>
    <property type="match status" value="1"/>
</dbReference>